<dbReference type="PROSITE" id="PS51257">
    <property type="entry name" value="PROKAR_LIPOPROTEIN"/>
    <property type="match status" value="1"/>
</dbReference>
<dbReference type="AlphaFoldDB" id="A0A0A2M778"/>
<dbReference type="EMBL" id="JRLW01000019">
    <property type="protein sequence ID" value="KGO87491.1"/>
    <property type="molecule type" value="Genomic_DNA"/>
</dbReference>
<keyword evidence="2" id="KW-1185">Reference proteome</keyword>
<sequence>MIKTRLKNNGLLLALAVVLLLVSCDKKRVFDEYREIDGSWHKKQKIVFSFEQQDTVSKYNMFVNIRNNNDYPFNNLFLIISMLQPDGVTKVDTLEYLMAHPDGSLMGDGFSDVKESKLWYKEKAKFPKPGKYVVSIEQAVRETGKVAGMEQLPGISEIGFRIENTK</sequence>
<dbReference type="InterPro" id="IPR020018">
    <property type="entry name" value="Motility-assoc_lipoprot_GldH"/>
</dbReference>
<proteinExistence type="predicted"/>
<comment type="caution">
    <text evidence="1">The sequence shown here is derived from an EMBL/GenBank/DDBJ whole genome shotgun (WGS) entry which is preliminary data.</text>
</comment>
<reference evidence="1 2" key="1">
    <citation type="submission" date="2013-09" db="EMBL/GenBank/DDBJ databases">
        <authorList>
            <person name="Zeng Z."/>
            <person name="Chen C."/>
        </authorList>
    </citation>
    <scope>NUCLEOTIDE SEQUENCE [LARGE SCALE GENOMIC DNA]</scope>
    <source>
        <strain evidence="1 2">GH29-5</strain>
    </source>
</reference>
<name>A0A0A2M778_9FLAO</name>
<dbReference type="RefSeq" id="WP_035744915.1">
    <property type="nucleotide sequence ID" value="NZ_AUCZ01000016.1"/>
</dbReference>
<evidence type="ECO:0000313" key="2">
    <source>
        <dbReference type="Proteomes" id="UP000030121"/>
    </source>
</evidence>
<organism evidence="1 2">
    <name type="scientific">Flavobacterium suncheonense GH29-5 = DSM 17707</name>
    <dbReference type="NCBI Taxonomy" id="1121899"/>
    <lineage>
        <taxon>Bacteria</taxon>
        <taxon>Pseudomonadati</taxon>
        <taxon>Bacteroidota</taxon>
        <taxon>Flavobacteriia</taxon>
        <taxon>Flavobacteriales</taxon>
        <taxon>Flavobacteriaceae</taxon>
        <taxon>Flavobacterium</taxon>
    </lineage>
</organism>
<gene>
    <name evidence="1" type="ORF">Q764_12785</name>
</gene>
<dbReference type="OrthoDB" id="982482at2"/>
<protein>
    <submittedName>
        <fullName evidence="1">Gliding motility protein GldH</fullName>
    </submittedName>
</protein>
<accession>A0A0A2M778</accession>
<evidence type="ECO:0000313" key="1">
    <source>
        <dbReference type="EMBL" id="KGO87491.1"/>
    </source>
</evidence>
<dbReference type="STRING" id="1121899.GCA_000430025_02608"/>
<dbReference type="Proteomes" id="UP000030121">
    <property type="component" value="Unassembled WGS sequence"/>
</dbReference>
<dbReference type="Pfam" id="PF14109">
    <property type="entry name" value="GldH_lipo"/>
    <property type="match status" value="1"/>
</dbReference>
<dbReference type="eggNOG" id="ENOG50313I2">
    <property type="taxonomic scope" value="Bacteria"/>
</dbReference>
<dbReference type="NCBIfam" id="TIGR03511">
    <property type="entry name" value="GldH_lipo"/>
    <property type="match status" value="1"/>
</dbReference>